<feature type="non-terminal residue" evidence="1">
    <location>
        <position position="1"/>
    </location>
</feature>
<accession>A0AAD8AXM6</accession>
<sequence>EGIRVSHCQFDTFLALSDRTRYLWELGFECTPEREKERWGILSLRRLRKKKVSEENEREKE</sequence>
<feature type="non-terminal residue" evidence="1">
    <location>
        <position position="61"/>
    </location>
</feature>
<dbReference type="Proteomes" id="UP001233172">
    <property type="component" value="Unassembled WGS sequence"/>
</dbReference>
<dbReference type="AlphaFoldDB" id="A0AAD8AXM6"/>
<dbReference type="EMBL" id="JASAOG010000200">
    <property type="protein sequence ID" value="KAK0044326.1"/>
    <property type="molecule type" value="Genomic_DNA"/>
</dbReference>
<evidence type="ECO:0000313" key="2">
    <source>
        <dbReference type="Proteomes" id="UP001233172"/>
    </source>
</evidence>
<keyword evidence="2" id="KW-1185">Reference proteome</keyword>
<name>A0AAD8AXM6_BIOPF</name>
<proteinExistence type="predicted"/>
<reference evidence="1" key="1">
    <citation type="journal article" date="2023" name="PLoS Negl. Trop. Dis.">
        <title>A genome sequence for Biomphalaria pfeifferi, the major vector snail for the human-infecting parasite Schistosoma mansoni.</title>
        <authorList>
            <person name="Bu L."/>
            <person name="Lu L."/>
            <person name="Laidemitt M.R."/>
            <person name="Zhang S.M."/>
            <person name="Mutuku M."/>
            <person name="Mkoji G."/>
            <person name="Steinauer M."/>
            <person name="Loker E.S."/>
        </authorList>
    </citation>
    <scope>NUCLEOTIDE SEQUENCE</scope>
    <source>
        <strain evidence="1">KasaAsao</strain>
    </source>
</reference>
<evidence type="ECO:0000313" key="1">
    <source>
        <dbReference type="EMBL" id="KAK0044326.1"/>
    </source>
</evidence>
<comment type="caution">
    <text evidence="1">The sequence shown here is derived from an EMBL/GenBank/DDBJ whole genome shotgun (WGS) entry which is preliminary data.</text>
</comment>
<gene>
    <name evidence="1" type="ORF">Bpfe_026237</name>
</gene>
<reference evidence="1" key="2">
    <citation type="submission" date="2023-04" db="EMBL/GenBank/DDBJ databases">
        <authorList>
            <person name="Bu L."/>
            <person name="Lu L."/>
            <person name="Laidemitt M.R."/>
            <person name="Zhang S.M."/>
            <person name="Mutuku M."/>
            <person name="Mkoji G."/>
            <person name="Steinauer M."/>
            <person name="Loker E.S."/>
        </authorList>
    </citation>
    <scope>NUCLEOTIDE SEQUENCE</scope>
    <source>
        <strain evidence="1">KasaAsao</strain>
        <tissue evidence="1">Whole Snail</tissue>
    </source>
</reference>
<organism evidence="1 2">
    <name type="scientific">Biomphalaria pfeifferi</name>
    <name type="common">Bloodfluke planorb</name>
    <name type="synonym">Freshwater snail</name>
    <dbReference type="NCBI Taxonomy" id="112525"/>
    <lineage>
        <taxon>Eukaryota</taxon>
        <taxon>Metazoa</taxon>
        <taxon>Spiralia</taxon>
        <taxon>Lophotrochozoa</taxon>
        <taxon>Mollusca</taxon>
        <taxon>Gastropoda</taxon>
        <taxon>Heterobranchia</taxon>
        <taxon>Euthyneura</taxon>
        <taxon>Panpulmonata</taxon>
        <taxon>Hygrophila</taxon>
        <taxon>Lymnaeoidea</taxon>
        <taxon>Planorbidae</taxon>
        <taxon>Biomphalaria</taxon>
    </lineage>
</organism>
<protein>
    <submittedName>
        <fullName evidence="1">Uncharacterized protein</fullName>
    </submittedName>
</protein>